<dbReference type="Pfam" id="PF12631">
    <property type="entry name" value="MnmE_helical"/>
    <property type="match status" value="1"/>
</dbReference>
<dbReference type="CDD" id="cd04164">
    <property type="entry name" value="trmE"/>
    <property type="match status" value="1"/>
</dbReference>
<dbReference type="eggNOG" id="COG0486">
    <property type="taxonomic scope" value="Bacteria"/>
</dbReference>
<dbReference type="PROSITE" id="PS51709">
    <property type="entry name" value="G_TRME"/>
    <property type="match status" value="1"/>
</dbReference>
<dbReference type="Proteomes" id="UP000019265">
    <property type="component" value="Chromosome"/>
</dbReference>
<keyword evidence="3 6" id="KW-0547">Nucleotide-binding</keyword>
<keyword evidence="4 6" id="KW-0630">Potassium</keyword>
<dbReference type="Pfam" id="PF01926">
    <property type="entry name" value="MMR_HSR1"/>
    <property type="match status" value="1"/>
</dbReference>
<keyword evidence="6" id="KW-0963">Cytoplasm</keyword>
<dbReference type="GO" id="GO:0005829">
    <property type="term" value="C:cytosol"/>
    <property type="evidence" value="ECO:0007669"/>
    <property type="project" value="TreeGrafter"/>
</dbReference>
<dbReference type="InterPro" id="IPR025867">
    <property type="entry name" value="MnmE_helical"/>
</dbReference>
<dbReference type="HAMAP" id="MF_00379">
    <property type="entry name" value="GTPase_MnmE"/>
    <property type="match status" value="1"/>
</dbReference>
<dbReference type="EC" id="3.6.-.-" evidence="6"/>
<dbReference type="KEGG" id="ssab:SSABA_v1c09340"/>
<dbReference type="InterPro" id="IPR027368">
    <property type="entry name" value="MnmE_dom2"/>
</dbReference>
<evidence type="ECO:0000256" key="2">
    <source>
        <dbReference type="ARBA" id="ARBA00022694"/>
    </source>
</evidence>
<dbReference type="PANTHER" id="PTHR42714">
    <property type="entry name" value="TRNA MODIFICATION GTPASE GTPBP3"/>
    <property type="match status" value="1"/>
</dbReference>
<dbReference type="InterPro" id="IPR018948">
    <property type="entry name" value="GTP-bd_TrmE_N"/>
</dbReference>
<dbReference type="GO" id="GO:0030488">
    <property type="term" value="P:tRNA methylation"/>
    <property type="evidence" value="ECO:0007669"/>
    <property type="project" value="TreeGrafter"/>
</dbReference>
<name>W6AB99_9MOLU</name>
<dbReference type="GO" id="GO:0046872">
    <property type="term" value="F:metal ion binding"/>
    <property type="evidence" value="ECO:0007669"/>
    <property type="project" value="UniProtKB-KW"/>
</dbReference>
<feature type="binding site" evidence="6">
    <location>
        <position position="448"/>
    </location>
    <ligand>
        <name>(6S)-5-formyl-5,6,7,8-tetrahydrofolate</name>
        <dbReference type="ChEBI" id="CHEBI:57457"/>
    </ligand>
</feature>
<comment type="subunit">
    <text evidence="6">Homodimer. Heterotetramer of two MnmE and two MnmG subunits.</text>
</comment>
<feature type="binding site" evidence="6">
    <location>
        <position position="229"/>
    </location>
    <ligand>
        <name>Mg(2+)</name>
        <dbReference type="ChEBI" id="CHEBI:18420"/>
    </ligand>
</feature>
<organism evidence="9 10">
    <name type="scientific">Spiroplasma sabaudiense Ar-1343</name>
    <dbReference type="NCBI Taxonomy" id="1276257"/>
    <lineage>
        <taxon>Bacteria</taxon>
        <taxon>Bacillati</taxon>
        <taxon>Mycoplasmatota</taxon>
        <taxon>Mollicutes</taxon>
        <taxon>Entomoplasmatales</taxon>
        <taxon>Spiroplasmataceae</taxon>
        <taxon>Spiroplasma</taxon>
    </lineage>
</organism>
<dbReference type="Gene3D" id="3.40.50.300">
    <property type="entry name" value="P-loop containing nucleotide triphosphate hydrolases"/>
    <property type="match status" value="1"/>
</dbReference>
<keyword evidence="2 6" id="KW-0819">tRNA processing</keyword>
<dbReference type="Gene3D" id="3.30.1360.120">
    <property type="entry name" value="Probable tRNA modification gtpase trme, domain 1"/>
    <property type="match status" value="1"/>
</dbReference>
<feature type="binding site" evidence="6">
    <location>
        <begin position="225"/>
        <end position="230"/>
    </location>
    <ligand>
        <name>GTP</name>
        <dbReference type="ChEBI" id="CHEBI:37565"/>
    </ligand>
</feature>
<dbReference type="AlphaFoldDB" id="W6AB99"/>
<dbReference type="InterPro" id="IPR005225">
    <property type="entry name" value="Small_GTP-bd"/>
</dbReference>
<dbReference type="Pfam" id="PF10396">
    <property type="entry name" value="TrmE_N"/>
    <property type="match status" value="1"/>
</dbReference>
<dbReference type="STRING" id="1276257.SSABA_v1c09340"/>
<comment type="cofactor">
    <cofactor evidence="6">
        <name>K(+)</name>
        <dbReference type="ChEBI" id="CHEBI:29103"/>
    </cofactor>
    <text evidence="6">Binds 1 potassium ion per subunit.</text>
</comment>
<gene>
    <name evidence="6" type="primary">mnmE</name>
    <name evidence="6" type="synonym">trmE</name>
    <name evidence="9" type="ORF">SSABA_v1c09340</name>
</gene>
<keyword evidence="6" id="KW-0479">Metal-binding</keyword>
<evidence type="ECO:0000256" key="5">
    <source>
        <dbReference type="ARBA" id="ARBA00023134"/>
    </source>
</evidence>
<dbReference type="NCBIfam" id="TIGR00231">
    <property type="entry name" value="small_GTP"/>
    <property type="match status" value="1"/>
</dbReference>
<proteinExistence type="inferred from homology"/>
<dbReference type="Gene3D" id="1.20.120.430">
    <property type="entry name" value="tRNA modification GTPase MnmE domain 2"/>
    <property type="match status" value="1"/>
</dbReference>
<keyword evidence="6" id="KW-0378">Hydrolase</keyword>
<protein>
    <recommendedName>
        <fullName evidence="6">tRNA modification GTPase MnmE</fullName>
        <ecNumber evidence="6">3.6.-.-</ecNumber>
    </recommendedName>
</protein>
<evidence type="ECO:0000256" key="7">
    <source>
        <dbReference type="RuleBase" id="RU003313"/>
    </source>
</evidence>
<keyword evidence="10" id="KW-1185">Reference proteome</keyword>
<dbReference type="GO" id="GO:0003924">
    <property type="term" value="F:GTPase activity"/>
    <property type="evidence" value="ECO:0007669"/>
    <property type="project" value="UniProtKB-UniRule"/>
</dbReference>
<comment type="similarity">
    <text evidence="1 6 7">Belongs to the TRAFAC class TrmE-Era-EngA-EngB-Septin-like GTPase superfamily. TrmE GTPase family.</text>
</comment>
<evidence type="ECO:0000313" key="10">
    <source>
        <dbReference type="Proteomes" id="UP000019265"/>
    </source>
</evidence>
<dbReference type="EMBL" id="CP006934">
    <property type="protein sequence ID" value="AHI54332.1"/>
    <property type="molecule type" value="Genomic_DNA"/>
</dbReference>
<comment type="subcellular location">
    <subcellularLocation>
        <location evidence="6">Cytoplasm</location>
    </subcellularLocation>
</comment>
<feature type="binding site" evidence="6">
    <location>
        <begin position="244"/>
        <end position="250"/>
    </location>
    <ligand>
        <name>GTP</name>
        <dbReference type="ChEBI" id="CHEBI:37565"/>
    </ligand>
</feature>
<dbReference type="InterPro" id="IPR027417">
    <property type="entry name" value="P-loop_NTPase"/>
</dbReference>
<evidence type="ECO:0000259" key="8">
    <source>
        <dbReference type="PROSITE" id="PS51709"/>
    </source>
</evidence>
<feature type="binding site" evidence="6">
    <location>
        <position position="250"/>
    </location>
    <ligand>
        <name>Mg(2+)</name>
        <dbReference type="ChEBI" id="CHEBI:18420"/>
    </ligand>
</feature>
<evidence type="ECO:0000256" key="6">
    <source>
        <dbReference type="HAMAP-Rule" id="MF_00379"/>
    </source>
</evidence>
<sequence length="448" mass="49980">MIIDTIVAPATNIAQQALAIIRVSGIDAFNIINQLLKKPLKKQRSVNFCDIIYQDRLLDQVVITTFIAPKSFTGEDTIEINCHGGVLVTKQILEAIINAGARMALPGEFSQRAFLNNKINLLQAEAINDLITAKNLFASQLAVRNMSKKNNIGVKNIKVKLLDIISRIQTSIDYPEYDDIDGSSNEELLNSIDELSKIIKTIIFKSRLANQSVSGIQTALVGSTNVGKSSILNCLLNEDKAIVSSEAGTTRDLVEGEISFANFTLKLIDTAGIRSTENKIESIGIQKSYQVLKEADLVIFVLDAQSLKFQDEFLTELKDKTVITVVNKSEILTNQEKQVILKKNPEIVFCSAINNEIDELINKIKDKYDHGEVIKSDDLVLSNIYHISLLSKVENKIEIAYNNFKSGYPVDIINVDLYEAWDNLNVLLGESYDEEIIDNIFRKYCLGK</sequence>
<dbReference type="NCBIfam" id="TIGR00450">
    <property type="entry name" value="mnmE_trmE_thdF"/>
    <property type="match status" value="1"/>
</dbReference>
<dbReference type="GO" id="GO:0005525">
    <property type="term" value="F:GTP binding"/>
    <property type="evidence" value="ECO:0007669"/>
    <property type="project" value="UniProtKB-UniRule"/>
</dbReference>
<dbReference type="PATRIC" id="fig|1276257.3.peg.952"/>
<dbReference type="InterPro" id="IPR006073">
    <property type="entry name" value="GTP-bd"/>
</dbReference>
<keyword evidence="5 6" id="KW-0342">GTP-binding</keyword>
<comment type="function">
    <text evidence="6">Exhibits a very high intrinsic GTPase hydrolysis rate. Involved in the addition of a carboxymethylaminomethyl (cmnm) group at the wobble position (U34) of certain tRNAs, forming tRNA-cmnm(5)s(2)U34.</text>
</comment>
<dbReference type="OrthoDB" id="9805918at2"/>
<feature type="domain" description="TrmE-type G" evidence="8">
    <location>
        <begin position="215"/>
        <end position="369"/>
    </location>
</feature>
<feature type="binding site" evidence="6">
    <location>
        <position position="79"/>
    </location>
    <ligand>
        <name>(6S)-5-formyl-5,6,7,8-tetrahydrofolate</name>
        <dbReference type="ChEBI" id="CHEBI:57457"/>
    </ligand>
</feature>
<evidence type="ECO:0000256" key="1">
    <source>
        <dbReference type="ARBA" id="ARBA00011043"/>
    </source>
</evidence>
<dbReference type="PANTHER" id="PTHR42714:SF2">
    <property type="entry name" value="TRNA MODIFICATION GTPASE GTPBP3, MITOCHONDRIAL"/>
    <property type="match status" value="1"/>
</dbReference>
<evidence type="ECO:0000256" key="3">
    <source>
        <dbReference type="ARBA" id="ARBA00022741"/>
    </source>
</evidence>
<dbReference type="InterPro" id="IPR027266">
    <property type="entry name" value="TrmE/GcvT-like"/>
</dbReference>
<dbReference type="InterPro" id="IPR004520">
    <property type="entry name" value="GTPase_MnmE"/>
</dbReference>
<keyword evidence="6" id="KW-0460">Magnesium</keyword>
<feature type="binding site" evidence="6">
    <location>
        <position position="118"/>
    </location>
    <ligand>
        <name>(6S)-5-formyl-5,6,7,8-tetrahydrofolate</name>
        <dbReference type="ChEBI" id="CHEBI:57457"/>
    </ligand>
</feature>
<dbReference type="InterPro" id="IPR031168">
    <property type="entry name" value="G_TrmE"/>
</dbReference>
<reference evidence="9 10" key="1">
    <citation type="journal article" date="2014" name="Genome Biol. Evol.">
        <title>Molecular evolution of the substrate utilization strategies and putative virulence factors in mosquito-associated Spiroplasma species.</title>
        <authorList>
            <person name="Chang T.H."/>
            <person name="Lo W.S."/>
            <person name="Ku C."/>
            <person name="Chen L.L."/>
            <person name="Kuo C.H."/>
        </authorList>
    </citation>
    <scope>NUCLEOTIDE SEQUENCE [LARGE SCALE GENOMIC DNA]</scope>
    <source>
        <strain evidence="9">Ar-1343</strain>
    </source>
</reference>
<dbReference type="GO" id="GO:0002098">
    <property type="term" value="P:tRNA wobble uridine modification"/>
    <property type="evidence" value="ECO:0007669"/>
    <property type="project" value="TreeGrafter"/>
</dbReference>
<dbReference type="SUPFAM" id="SSF116878">
    <property type="entry name" value="TrmE connector domain"/>
    <property type="match status" value="1"/>
</dbReference>
<dbReference type="SUPFAM" id="SSF52540">
    <property type="entry name" value="P-loop containing nucleoside triphosphate hydrolases"/>
    <property type="match status" value="1"/>
</dbReference>
<dbReference type="RefSeq" id="WP_025251470.1">
    <property type="nucleotide sequence ID" value="NZ_CP006934.1"/>
</dbReference>
<feature type="binding site" evidence="6">
    <location>
        <position position="22"/>
    </location>
    <ligand>
        <name>(6S)-5-formyl-5,6,7,8-tetrahydrofolate</name>
        <dbReference type="ChEBI" id="CHEBI:57457"/>
    </ligand>
</feature>
<evidence type="ECO:0000256" key="4">
    <source>
        <dbReference type="ARBA" id="ARBA00022958"/>
    </source>
</evidence>
<feature type="binding site" evidence="6">
    <location>
        <begin position="269"/>
        <end position="272"/>
    </location>
    <ligand>
        <name>GTP</name>
        <dbReference type="ChEBI" id="CHEBI:37565"/>
    </ligand>
</feature>
<dbReference type="HOGENOM" id="CLU_019624_4_1_14"/>
<accession>W6AB99</accession>
<comment type="caution">
    <text evidence="6">Lacks conserved residue(s) required for the propagation of feature annotation.</text>
</comment>
<evidence type="ECO:0000313" key="9">
    <source>
        <dbReference type="EMBL" id="AHI54332.1"/>
    </source>
</evidence>
<dbReference type="CDD" id="cd14858">
    <property type="entry name" value="TrmE_N"/>
    <property type="match status" value="1"/>
</dbReference>